<evidence type="ECO:0000313" key="1">
    <source>
        <dbReference type="EMBL" id="RHB34432.1"/>
    </source>
</evidence>
<organism evidence="1 2">
    <name type="scientific">Bacteroides nordii</name>
    <dbReference type="NCBI Taxonomy" id="291645"/>
    <lineage>
        <taxon>Bacteria</taxon>
        <taxon>Pseudomonadati</taxon>
        <taxon>Bacteroidota</taxon>
        <taxon>Bacteroidia</taxon>
        <taxon>Bacteroidales</taxon>
        <taxon>Bacteroidaceae</taxon>
        <taxon>Bacteroides</taxon>
    </lineage>
</organism>
<evidence type="ECO:0000313" key="2">
    <source>
        <dbReference type="Proteomes" id="UP000284379"/>
    </source>
</evidence>
<reference evidence="1 2" key="1">
    <citation type="submission" date="2018-08" db="EMBL/GenBank/DDBJ databases">
        <title>A genome reference for cultivated species of the human gut microbiota.</title>
        <authorList>
            <person name="Zou Y."/>
            <person name="Xue W."/>
            <person name="Luo G."/>
        </authorList>
    </citation>
    <scope>NUCLEOTIDE SEQUENCE [LARGE SCALE GENOMIC DNA]</scope>
    <source>
        <strain evidence="1 2">AM40-30BH</strain>
    </source>
</reference>
<evidence type="ECO:0008006" key="3">
    <source>
        <dbReference type="Google" id="ProtNLM"/>
    </source>
</evidence>
<sequence>MQILFKQYKIFPIILLFLTGNIYAQNLETFVEYGATVHAGDHTPLWQVSNQQGLSSIKDNTYIRGGVFYNKELRSWKAKAGIDIAVATGFSSTFILQQAYADIRYKWIGMWAGSREISTDLLNQQLSSGGLVWSGNARPIPQICIGILDYVHLAPKVQFKAQISYGWFTDSKYQDKHVGEKYYYARKIKYHQKSFYLRFGQPTGHWIFDIGMRMDNQFGGYALRGINNGNLGNNWKDYLNALIPRNGGEGEYFDGNYLGSEHIKLTYQHETSSFSAYLENFYDDFSGMGKLNGMDGLWGVEYKTNNQQWINNLVLEYYQSTNQSGPMHGIDFSEIKKTGGADDYYNHVVYAGWSHWGIGMGSPFVASPIYNKNGDPTFLYNRVKAIHLGWSGNITSEWTYRAKLSFNRTWGTPFKPIPEILENFSTFAEFKYVPNKWQGWSFTGSAAFDIGDIYGDNLGFQLKIHKSF</sequence>
<gene>
    <name evidence="1" type="ORF">DW888_12885</name>
</gene>
<dbReference type="InterPro" id="IPR038636">
    <property type="entry name" value="Wzi_sf"/>
</dbReference>
<dbReference type="Proteomes" id="UP000284379">
    <property type="component" value="Unassembled WGS sequence"/>
</dbReference>
<protein>
    <recommendedName>
        <fullName evidence="3">Capsule assembly Wzi family protein</fullName>
    </recommendedName>
</protein>
<dbReference type="RefSeq" id="WP_122201715.1">
    <property type="nucleotide sequence ID" value="NZ_CABJFV010000009.1"/>
</dbReference>
<dbReference type="EMBL" id="QSGO01000009">
    <property type="protein sequence ID" value="RHB34432.1"/>
    <property type="molecule type" value="Genomic_DNA"/>
</dbReference>
<dbReference type="AlphaFoldDB" id="A0A413VLM2"/>
<comment type="caution">
    <text evidence="1">The sequence shown here is derived from an EMBL/GenBank/DDBJ whole genome shotgun (WGS) entry which is preliminary data.</text>
</comment>
<name>A0A413VLM2_9BACE</name>
<dbReference type="Gene3D" id="2.40.160.130">
    <property type="entry name" value="Capsule assembly protein Wzi"/>
    <property type="match status" value="1"/>
</dbReference>
<proteinExistence type="predicted"/>
<accession>A0A413VLM2</accession>